<dbReference type="EMBL" id="MAYT01000027">
    <property type="protein sequence ID" value="OCA85214.1"/>
    <property type="molecule type" value="Genomic_DNA"/>
</dbReference>
<dbReference type="Proteomes" id="UP000092578">
    <property type="component" value="Unassembled WGS sequence"/>
</dbReference>
<name>A0A1B9AMR8_9BACI</name>
<dbReference type="Pfam" id="PF05105">
    <property type="entry name" value="Phage_holin_4_1"/>
    <property type="match status" value="1"/>
</dbReference>
<proteinExistence type="inferred from homology"/>
<evidence type="ECO:0000256" key="7">
    <source>
        <dbReference type="SAM" id="Phobius"/>
    </source>
</evidence>
<dbReference type="RefSeq" id="WP_065411183.1">
    <property type="nucleotide sequence ID" value="NZ_MAYT01000027.1"/>
</dbReference>
<evidence type="ECO:0000313" key="8">
    <source>
        <dbReference type="EMBL" id="OCA85214.1"/>
    </source>
</evidence>
<protein>
    <submittedName>
        <fullName evidence="8">Holin</fullName>
    </submittedName>
</protein>
<comment type="similarity">
    <text evidence="5">Belongs to the bacteriophage holin family. Cp-1 holin subfamily.</text>
</comment>
<evidence type="ECO:0000256" key="5">
    <source>
        <dbReference type="ARBA" id="ARBA00023600"/>
    </source>
</evidence>
<keyword evidence="2 7" id="KW-0812">Transmembrane</keyword>
<comment type="caution">
    <text evidence="8">The sequence shown here is derived from an EMBL/GenBank/DDBJ whole genome shotgun (WGS) entry which is preliminary data.</text>
</comment>
<reference evidence="9" key="1">
    <citation type="submission" date="2016-05" db="EMBL/GenBank/DDBJ databases">
        <authorList>
            <person name="Liu B."/>
            <person name="Wang J."/>
            <person name="Zhu Y."/>
            <person name="Liu G."/>
            <person name="Chen Q."/>
            <person name="Chen Z."/>
            <person name="Lan J."/>
            <person name="Che J."/>
            <person name="Ge C."/>
            <person name="Shi H."/>
            <person name="Pan Z."/>
            <person name="Liu X."/>
        </authorList>
    </citation>
    <scope>NUCLEOTIDE SEQUENCE [LARGE SCALE GENOMIC DNA]</scope>
    <source>
        <strain evidence="9">FJAT-27215</strain>
    </source>
</reference>
<evidence type="ECO:0000256" key="4">
    <source>
        <dbReference type="ARBA" id="ARBA00023136"/>
    </source>
</evidence>
<evidence type="ECO:0000256" key="3">
    <source>
        <dbReference type="ARBA" id="ARBA00022989"/>
    </source>
</evidence>
<feature type="region of interest" description="Disordered" evidence="6">
    <location>
        <begin position="143"/>
        <end position="165"/>
    </location>
</feature>
<feature type="transmembrane region" description="Helical" evidence="7">
    <location>
        <begin position="29"/>
        <end position="46"/>
    </location>
</feature>
<feature type="transmembrane region" description="Helical" evidence="7">
    <location>
        <begin position="66"/>
        <end position="83"/>
    </location>
</feature>
<evidence type="ECO:0000313" key="9">
    <source>
        <dbReference type="Proteomes" id="UP000092578"/>
    </source>
</evidence>
<organism evidence="8 9">
    <name type="scientific">Pseudobacillus wudalianchiensis</name>
    <dbReference type="NCBI Taxonomy" id="1743143"/>
    <lineage>
        <taxon>Bacteria</taxon>
        <taxon>Bacillati</taxon>
        <taxon>Bacillota</taxon>
        <taxon>Bacilli</taxon>
        <taxon>Bacillales</taxon>
        <taxon>Bacillaceae</taxon>
        <taxon>Pseudobacillus</taxon>
    </lineage>
</organism>
<evidence type="ECO:0000256" key="1">
    <source>
        <dbReference type="ARBA" id="ARBA00004141"/>
    </source>
</evidence>
<evidence type="ECO:0000256" key="2">
    <source>
        <dbReference type="ARBA" id="ARBA00022692"/>
    </source>
</evidence>
<dbReference type="GO" id="GO:0016020">
    <property type="term" value="C:membrane"/>
    <property type="evidence" value="ECO:0007669"/>
    <property type="project" value="UniProtKB-SubCell"/>
</dbReference>
<comment type="subcellular location">
    <subcellularLocation>
        <location evidence="1">Membrane</location>
        <topology evidence="1">Multi-pass membrane protein</topology>
    </subcellularLocation>
</comment>
<sequence length="165" mass="18157">MESVQRIGPALTGALFTPLFEKLYGSGETVQALMLAIVFFIAMDWMSGTRASKKDKSYASKYGLDGVFRTFFILLLPAGGHLLDAALGLPGILFGLLSFGVLYHVIQSMTANSIRAGWGEWVPEWLLSKITEWVKSELEAKVSRAEGRREQKRLEGKDDGENLGA</sequence>
<keyword evidence="4 7" id="KW-0472">Membrane</keyword>
<dbReference type="AlphaFoldDB" id="A0A1B9AMR8"/>
<dbReference type="InterPro" id="IPR006480">
    <property type="entry name" value="Phage_holin_4_1"/>
</dbReference>
<keyword evidence="3 7" id="KW-1133">Transmembrane helix</keyword>
<gene>
    <name evidence="8" type="ORF">A8F95_11100</name>
</gene>
<feature type="transmembrane region" description="Helical" evidence="7">
    <location>
        <begin position="89"/>
        <end position="106"/>
    </location>
</feature>
<keyword evidence="9" id="KW-1185">Reference proteome</keyword>
<evidence type="ECO:0000256" key="6">
    <source>
        <dbReference type="SAM" id="MobiDB-lite"/>
    </source>
</evidence>
<accession>A0A1B9AMR8</accession>